<protein>
    <submittedName>
        <fullName evidence="2">GNAT family N-acetyltransferase</fullName>
    </submittedName>
</protein>
<dbReference type="RefSeq" id="WP_317944802.1">
    <property type="nucleotide sequence ID" value="NZ_JAUBDI010000012.1"/>
</dbReference>
<dbReference type="Gene3D" id="3.40.630.30">
    <property type="match status" value="1"/>
</dbReference>
<dbReference type="InterPro" id="IPR016181">
    <property type="entry name" value="Acyl_CoA_acyltransferase"/>
</dbReference>
<evidence type="ECO:0000313" key="2">
    <source>
        <dbReference type="EMBL" id="MDW0114044.1"/>
    </source>
</evidence>
<dbReference type="CDD" id="cd04301">
    <property type="entry name" value="NAT_SF"/>
    <property type="match status" value="1"/>
</dbReference>
<dbReference type="PANTHER" id="PTHR43617">
    <property type="entry name" value="L-AMINO ACID N-ACETYLTRANSFERASE"/>
    <property type="match status" value="1"/>
</dbReference>
<feature type="domain" description="N-acetyltransferase" evidence="1">
    <location>
        <begin position="3"/>
        <end position="149"/>
    </location>
</feature>
<gene>
    <name evidence="2" type="ORF">QT711_12680</name>
</gene>
<dbReference type="SUPFAM" id="SSF55729">
    <property type="entry name" value="Acyl-CoA N-acyltransferases (Nat)"/>
    <property type="match status" value="1"/>
</dbReference>
<name>A0ABU4GAN4_9BACL</name>
<evidence type="ECO:0000313" key="3">
    <source>
        <dbReference type="Proteomes" id="UP001282284"/>
    </source>
</evidence>
<proteinExistence type="predicted"/>
<sequence>MNITLEKVTQQNIRDCVQLNVGESQQEFVAKNVNTIAWAYVDPNFTPYAICHDTTVIGLLAIEDIPDNEPYDRYWIPRFMIGEQFQGKGYGKHAMQAAIDMLSEKADCERIRLSVWPENPGAIEFYKKVGFIVTDEMLEDEIVMDYYPK</sequence>
<organism evidence="2 3">
    <name type="scientific">Sporosarcina saromensis</name>
    <dbReference type="NCBI Taxonomy" id="359365"/>
    <lineage>
        <taxon>Bacteria</taxon>
        <taxon>Bacillati</taxon>
        <taxon>Bacillota</taxon>
        <taxon>Bacilli</taxon>
        <taxon>Bacillales</taxon>
        <taxon>Caryophanaceae</taxon>
        <taxon>Sporosarcina</taxon>
    </lineage>
</organism>
<dbReference type="PROSITE" id="PS51186">
    <property type="entry name" value="GNAT"/>
    <property type="match status" value="1"/>
</dbReference>
<dbReference type="InterPro" id="IPR000182">
    <property type="entry name" value="GNAT_dom"/>
</dbReference>
<dbReference type="Proteomes" id="UP001282284">
    <property type="component" value="Unassembled WGS sequence"/>
</dbReference>
<dbReference type="InterPro" id="IPR050276">
    <property type="entry name" value="MshD_Acetyltransferase"/>
</dbReference>
<comment type="caution">
    <text evidence="2">The sequence shown here is derived from an EMBL/GenBank/DDBJ whole genome shotgun (WGS) entry which is preliminary data.</text>
</comment>
<keyword evidence="3" id="KW-1185">Reference proteome</keyword>
<evidence type="ECO:0000259" key="1">
    <source>
        <dbReference type="PROSITE" id="PS51186"/>
    </source>
</evidence>
<accession>A0ABU4GAN4</accession>
<reference evidence="2 3" key="1">
    <citation type="submission" date="2023-06" db="EMBL/GenBank/DDBJ databases">
        <title>Sporosarcina sp. nov., isolated from Korean traditional fermented seafood 'Jeotgal'.</title>
        <authorList>
            <person name="Yang A.I."/>
            <person name="Shin N.-R."/>
        </authorList>
    </citation>
    <scope>NUCLEOTIDE SEQUENCE [LARGE SCALE GENOMIC DNA]</scope>
    <source>
        <strain evidence="2 3">KCTC13119</strain>
    </source>
</reference>
<dbReference type="EMBL" id="JAUBDI010000012">
    <property type="protein sequence ID" value="MDW0114044.1"/>
    <property type="molecule type" value="Genomic_DNA"/>
</dbReference>
<dbReference type="Pfam" id="PF00583">
    <property type="entry name" value="Acetyltransf_1"/>
    <property type="match status" value="1"/>
</dbReference>